<comment type="caution">
    <text evidence="2">The sequence shown here is derived from an EMBL/GenBank/DDBJ whole genome shotgun (WGS) entry which is preliminary data.</text>
</comment>
<dbReference type="AlphaFoldDB" id="A0A448XPF4"/>
<organism evidence="2 3">
    <name type="scientific">Protopolystoma xenopodis</name>
    <dbReference type="NCBI Taxonomy" id="117903"/>
    <lineage>
        <taxon>Eukaryota</taxon>
        <taxon>Metazoa</taxon>
        <taxon>Spiralia</taxon>
        <taxon>Lophotrochozoa</taxon>
        <taxon>Platyhelminthes</taxon>
        <taxon>Monogenea</taxon>
        <taxon>Polyopisthocotylea</taxon>
        <taxon>Polystomatidea</taxon>
        <taxon>Polystomatidae</taxon>
        <taxon>Protopolystoma</taxon>
    </lineage>
</organism>
<sequence>MASCPNVVVPVDKHAALRHNHKRQTQPPRVHNQLSSHKRRPSVCAGTSLSTLLGLCVCHVRATMRAAMRKIPVQAAD</sequence>
<proteinExistence type="predicted"/>
<protein>
    <submittedName>
        <fullName evidence="2">Uncharacterized protein</fullName>
    </submittedName>
</protein>
<dbReference type="Proteomes" id="UP000784294">
    <property type="component" value="Unassembled WGS sequence"/>
</dbReference>
<dbReference type="EMBL" id="CAAALY010270686">
    <property type="protein sequence ID" value="VEL41721.1"/>
    <property type="molecule type" value="Genomic_DNA"/>
</dbReference>
<evidence type="ECO:0000256" key="1">
    <source>
        <dbReference type="SAM" id="MobiDB-lite"/>
    </source>
</evidence>
<name>A0A448XPF4_9PLAT</name>
<evidence type="ECO:0000313" key="3">
    <source>
        <dbReference type="Proteomes" id="UP000784294"/>
    </source>
</evidence>
<feature type="region of interest" description="Disordered" evidence="1">
    <location>
        <begin position="1"/>
        <end position="42"/>
    </location>
</feature>
<keyword evidence="3" id="KW-1185">Reference proteome</keyword>
<accession>A0A448XPF4</accession>
<reference evidence="2" key="1">
    <citation type="submission" date="2018-11" db="EMBL/GenBank/DDBJ databases">
        <authorList>
            <consortium name="Pathogen Informatics"/>
        </authorList>
    </citation>
    <scope>NUCLEOTIDE SEQUENCE</scope>
</reference>
<evidence type="ECO:0000313" key="2">
    <source>
        <dbReference type="EMBL" id="VEL41721.1"/>
    </source>
</evidence>
<gene>
    <name evidence="2" type="ORF">PXEA_LOCUS35161</name>
</gene>